<feature type="transmembrane region" description="Helical" evidence="5">
    <location>
        <begin position="132"/>
        <end position="152"/>
    </location>
</feature>
<dbReference type="PANTHER" id="PTHR37422">
    <property type="entry name" value="TEICHURONIC ACID BIOSYNTHESIS PROTEIN TUAE"/>
    <property type="match status" value="1"/>
</dbReference>
<dbReference type="GO" id="GO:0016020">
    <property type="term" value="C:membrane"/>
    <property type="evidence" value="ECO:0007669"/>
    <property type="project" value="UniProtKB-SubCell"/>
</dbReference>
<reference evidence="7 8" key="1">
    <citation type="submission" date="2019-03" db="EMBL/GenBank/DDBJ databases">
        <title>New insights into Acidothiobacillus thiooxidans sulfur metabolism through coupled gene expression, solution geochemistry, microscopy and spectroscopy analyses.</title>
        <authorList>
            <person name="Camacho D."/>
            <person name="Frazao R."/>
            <person name="Fouillen A."/>
            <person name="Nanci A."/>
            <person name="Lang B.F."/>
            <person name="Apte S.C."/>
            <person name="Baron C."/>
            <person name="Warren L.A."/>
        </authorList>
    </citation>
    <scope>NUCLEOTIDE SEQUENCE [LARGE SCALE GENOMIC DNA]</scope>
    <source>
        <strain evidence="7 8">ATCC 19377</strain>
    </source>
</reference>
<dbReference type="RefSeq" id="WP_142087847.1">
    <property type="nucleotide sequence ID" value="NZ_SZUV01000001.1"/>
</dbReference>
<dbReference type="SUPFAM" id="SSF48452">
    <property type="entry name" value="TPR-like"/>
    <property type="match status" value="1"/>
</dbReference>
<dbReference type="Proteomes" id="UP000315403">
    <property type="component" value="Unassembled WGS sequence"/>
</dbReference>
<dbReference type="InterPro" id="IPR007016">
    <property type="entry name" value="O-antigen_ligase-rel_domated"/>
</dbReference>
<feature type="transmembrane region" description="Helical" evidence="5">
    <location>
        <begin position="232"/>
        <end position="249"/>
    </location>
</feature>
<evidence type="ECO:0000313" key="8">
    <source>
        <dbReference type="Proteomes" id="UP000315403"/>
    </source>
</evidence>
<feature type="transmembrane region" description="Helical" evidence="5">
    <location>
        <begin position="74"/>
        <end position="95"/>
    </location>
</feature>
<dbReference type="InterPro" id="IPR051533">
    <property type="entry name" value="WaaL-like"/>
</dbReference>
<feature type="transmembrane region" description="Helical" evidence="5">
    <location>
        <begin position="101"/>
        <end position="120"/>
    </location>
</feature>
<evidence type="ECO:0000256" key="5">
    <source>
        <dbReference type="SAM" id="Phobius"/>
    </source>
</evidence>
<comment type="subcellular location">
    <subcellularLocation>
        <location evidence="1">Membrane</location>
        <topology evidence="1">Multi-pass membrane protein</topology>
    </subcellularLocation>
</comment>
<feature type="transmembrane region" description="Helical" evidence="5">
    <location>
        <begin position="21"/>
        <end position="38"/>
    </location>
</feature>
<accession>A0A543Q5Y5</accession>
<dbReference type="InterPro" id="IPR011990">
    <property type="entry name" value="TPR-like_helical_dom_sf"/>
</dbReference>
<evidence type="ECO:0000256" key="2">
    <source>
        <dbReference type="ARBA" id="ARBA00022692"/>
    </source>
</evidence>
<feature type="transmembrane region" description="Helical" evidence="5">
    <location>
        <begin position="451"/>
        <end position="470"/>
    </location>
</feature>
<keyword evidence="4 5" id="KW-0472">Membrane</keyword>
<evidence type="ECO:0000256" key="3">
    <source>
        <dbReference type="ARBA" id="ARBA00022989"/>
    </source>
</evidence>
<feature type="transmembrane region" description="Helical" evidence="5">
    <location>
        <begin position="44"/>
        <end position="62"/>
    </location>
</feature>
<feature type="transmembrane region" description="Helical" evidence="5">
    <location>
        <begin position="389"/>
        <end position="405"/>
    </location>
</feature>
<dbReference type="Gene3D" id="1.25.40.10">
    <property type="entry name" value="Tetratricopeptide repeat domain"/>
    <property type="match status" value="1"/>
</dbReference>
<feature type="transmembrane region" description="Helical" evidence="5">
    <location>
        <begin position="176"/>
        <end position="193"/>
    </location>
</feature>
<keyword evidence="3 5" id="KW-1133">Transmembrane helix</keyword>
<name>A0A543Q5Y5_ACITH</name>
<protein>
    <recommendedName>
        <fullName evidence="6">O-antigen ligase-related domain-containing protein</fullName>
    </recommendedName>
</protein>
<dbReference type="EMBL" id="SZUV01000001">
    <property type="protein sequence ID" value="TQN51742.1"/>
    <property type="molecule type" value="Genomic_DNA"/>
</dbReference>
<feature type="transmembrane region" description="Helical" evidence="5">
    <location>
        <begin position="355"/>
        <end position="377"/>
    </location>
</feature>
<proteinExistence type="predicted"/>
<dbReference type="PANTHER" id="PTHR37422:SF23">
    <property type="entry name" value="TEICHURONIC ACID BIOSYNTHESIS PROTEIN TUAE"/>
    <property type="match status" value="1"/>
</dbReference>
<dbReference type="Pfam" id="PF04932">
    <property type="entry name" value="Wzy_C"/>
    <property type="match status" value="1"/>
</dbReference>
<sequence>MTISSYSSGTKTSGQVISFRAGLYAVLALVIYGLSWYYNGQLIPLLAAGSIVLMIWGAIVWWPCLRAGLIWPRGFLPIFMLLWFVWFGLTLFWSGSPYSSWFYFWVLGALPLTFLVAIMIPEPVAEQFWVWFWRGILISAWILSAMALWQYYQGMATNIILANLRPFGPLLDTNSFAAWLNLLFFPVLALYFVKDGRRQVSFLRGGVHLEAFFYLLTLAVLLLAFFSTSSRGGLLAWVCTMPFAVWGLWRQPAARSRFLVVAALVIIAFLLMDYAHGYDLIGHLSPGYITSNITTVSRKLMWIATWHMYLSHPWLGTGIGSYFLNYPAYRLPGELASAGTYAHNDYLEYLAEGGLINLGFLLSFAGILMYAMYRLLYRAGKALQISDEQRLTALGLVLGVFAITGHALGNFIFYNLPLSVLAGLFMARAWRIYGTSENTQPLLPKIGINHGFIAQIVLLLGIVVASWNLLADAATYAFLSDNTWLNSVIKNPRQRTTLLLKVADTLTSLRPLATQPHVYLANTYLTLAERDTRMNSASRRSLVQAALHQYQQSLIGIPQQSGVLNSIGTLYLTQGKLLGLDATQRQRQTLLAWRRGLAIDPESISLRNQIAQLAYADQGDVKGGLTFLRAGLARPLFPYPRSELLLDIALMQWRADEKTDAEKTLLRLLHENPAYEPAVSWLQSIHRQAELHSGDR</sequence>
<evidence type="ECO:0000313" key="7">
    <source>
        <dbReference type="EMBL" id="TQN51742.1"/>
    </source>
</evidence>
<gene>
    <name evidence="7" type="ORF">DLNHIDIE_01620</name>
</gene>
<evidence type="ECO:0000256" key="1">
    <source>
        <dbReference type="ARBA" id="ARBA00004141"/>
    </source>
</evidence>
<feature type="domain" description="O-antigen ligase-related" evidence="6">
    <location>
        <begin position="217"/>
        <end position="358"/>
    </location>
</feature>
<feature type="transmembrane region" description="Helical" evidence="5">
    <location>
        <begin position="205"/>
        <end position="226"/>
    </location>
</feature>
<comment type="caution">
    <text evidence="7">The sequence shown here is derived from an EMBL/GenBank/DDBJ whole genome shotgun (WGS) entry which is preliminary data.</text>
</comment>
<dbReference type="AlphaFoldDB" id="A0A543Q5Y5"/>
<organism evidence="7 8">
    <name type="scientific">Acidithiobacillus thiooxidans ATCC 19377</name>
    <dbReference type="NCBI Taxonomy" id="637390"/>
    <lineage>
        <taxon>Bacteria</taxon>
        <taxon>Pseudomonadati</taxon>
        <taxon>Pseudomonadota</taxon>
        <taxon>Acidithiobacillia</taxon>
        <taxon>Acidithiobacillales</taxon>
        <taxon>Acidithiobacillaceae</taxon>
        <taxon>Acidithiobacillus</taxon>
    </lineage>
</organism>
<evidence type="ECO:0000259" key="6">
    <source>
        <dbReference type="Pfam" id="PF04932"/>
    </source>
</evidence>
<keyword evidence="2 5" id="KW-0812">Transmembrane</keyword>
<feature type="transmembrane region" description="Helical" evidence="5">
    <location>
        <begin position="258"/>
        <end position="276"/>
    </location>
</feature>
<evidence type="ECO:0000256" key="4">
    <source>
        <dbReference type="ARBA" id="ARBA00023136"/>
    </source>
</evidence>